<dbReference type="STRING" id="660025.F9G733"/>
<dbReference type="OrthoDB" id="3928699at2759"/>
<protein>
    <submittedName>
        <fullName evidence="3">Uncharacterized protein</fullName>
    </submittedName>
</protein>
<gene>
    <name evidence="3" type="ORF">FOXB_14465</name>
</gene>
<accession>F9G733</accession>
<reference evidence="3" key="1">
    <citation type="journal article" date="2012" name="Mol. Plant Microbe Interact.">
        <title>A highly conserved effector in Fusarium oxysporum is required for full virulence on Arabidopsis.</title>
        <authorList>
            <person name="Thatcher L.F."/>
            <person name="Gardiner D.M."/>
            <person name="Kazan K."/>
            <person name="Manners J."/>
        </authorList>
    </citation>
    <scope>NUCLEOTIDE SEQUENCE [LARGE SCALE GENOMIC DNA]</scope>
    <source>
        <strain evidence="3">Fo5176</strain>
    </source>
</reference>
<sequence>MSSSLNQDIDQCIPAAIEWEYDQQLHHIAEPDPRGHNITLDIRFCAETSCTLFKLYFPIYLKGFANLSQICILIDPPSLESLTYTFNPTIPDAVRKKLNCKTVRLGFRPKPERNLVIIAPTSANEPLTPTRAQSGKVLDAIRMLSGVTSCGVYVEASKVPLSALQVVSEAVNRGHLKPLSYDLNSMFGGTGGKTIQFSAHQNDAPPPSYNEDESQSALSNPKKRLRQNSQASSTDFLASILAELKELRIAHSLIQSENARLKERLEAVESDVEQLQGDNHHASMKLESADGRLLELDENLEGLTQRVEAIEEYNQDSDDKTNLMKIFFLENVDIVVDPEYRSLICAFHGYAVRVHNLEGHLRDRHPDLGHQARGDLVRHHKGLLPTLLEEGPKERIKEEGEKER</sequence>
<keyword evidence="1" id="KW-0175">Coiled coil</keyword>
<dbReference type="EMBL" id="AFQF01003583">
    <property type="protein sequence ID" value="EGU75024.1"/>
    <property type="molecule type" value="Genomic_DNA"/>
</dbReference>
<evidence type="ECO:0000313" key="3">
    <source>
        <dbReference type="EMBL" id="EGU75024.1"/>
    </source>
</evidence>
<organism evidence="3">
    <name type="scientific">Fusarium oxysporum (strain Fo5176)</name>
    <name type="common">Fusarium vascular wilt</name>
    <dbReference type="NCBI Taxonomy" id="660025"/>
    <lineage>
        <taxon>Eukaryota</taxon>
        <taxon>Fungi</taxon>
        <taxon>Dikarya</taxon>
        <taxon>Ascomycota</taxon>
        <taxon>Pezizomycotina</taxon>
        <taxon>Sordariomycetes</taxon>
        <taxon>Hypocreomycetidae</taxon>
        <taxon>Hypocreales</taxon>
        <taxon>Nectriaceae</taxon>
        <taxon>Fusarium</taxon>
        <taxon>Fusarium oxysporum species complex</taxon>
    </lineage>
</organism>
<proteinExistence type="predicted"/>
<name>F9G733_FUSOF</name>
<feature type="coiled-coil region" evidence="1">
    <location>
        <begin position="244"/>
        <end position="313"/>
    </location>
</feature>
<evidence type="ECO:0000256" key="2">
    <source>
        <dbReference type="SAM" id="MobiDB-lite"/>
    </source>
</evidence>
<dbReference type="AlphaFoldDB" id="F9G733"/>
<comment type="caution">
    <text evidence="3">The sequence shown here is derived from an EMBL/GenBank/DDBJ whole genome shotgun (WGS) entry which is preliminary data.</text>
</comment>
<feature type="region of interest" description="Disordered" evidence="2">
    <location>
        <begin position="194"/>
        <end position="230"/>
    </location>
</feature>
<evidence type="ECO:0000256" key="1">
    <source>
        <dbReference type="SAM" id="Coils"/>
    </source>
</evidence>